<dbReference type="OrthoDB" id="2989229at2"/>
<evidence type="ECO:0000313" key="2">
    <source>
        <dbReference type="EMBL" id="GAB90754.1"/>
    </source>
</evidence>
<organism evidence="2 3">
    <name type="scientific">Gordonia rhizosphera NBRC 16068</name>
    <dbReference type="NCBI Taxonomy" id="1108045"/>
    <lineage>
        <taxon>Bacteria</taxon>
        <taxon>Bacillati</taxon>
        <taxon>Actinomycetota</taxon>
        <taxon>Actinomycetes</taxon>
        <taxon>Mycobacteriales</taxon>
        <taxon>Gordoniaceae</taxon>
        <taxon>Gordonia</taxon>
    </lineage>
</organism>
<dbReference type="AlphaFoldDB" id="K6WW28"/>
<dbReference type="RefSeq" id="WP_006333790.1">
    <property type="nucleotide sequence ID" value="NZ_BAHC01000117.1"/>
</dbReference>
<keyword evidence="3" id="KW-1185">Reference proteome</keyword>
<gene>
    <name evidence="2" type="ORF">GORHZ_117_00170</name>
</gene>
<dbReference type="EMBL" id="BAHC01000117">
    <property type="protein sequence ID" value="GAB90754.1"/>
    <property type="molecule type" value="Genomic_DNA"/>
</dbReference>
<dbReference type="InterPro" id="IPR003607">
    <property type="entry name" value="HD/PDEase_dom"/>
</dbReference>
<sequence length="198" mass="21761">MEGHAGAYELIWSAESLSRELLAPLPSRMLHTEGVASTAVALARTVAVEDRPVLIAAAWLHDVGYAPRLQSTGFHPLDGARHLESLGWRPEICALVAHHSGARFVASLRELGEDLRTFEFTENALTDALTVADQTSGPCGEPLTLDERMRNMLRRHGPRSLNARAHARREPYFRSAWARVATRLLSIDDVVVDAPIAV</sequence>
<dbReference type="NCBIfam" id="TIGR00277">
    <property type="entry name" value="HDIG"/>
    <property type="match status" value="1"/>
</dbReference>
<dbReference type="Proteomes" id="UP000008363">
    <property type="component" value="Unassembled WGS sequence"/>
</dbReference>
<evidence type="ECO:0000259" key="1">
    <source>
        <dbReference type="Pfam" id="PF01966"/>
    </source>
</evidence>
<reference evidence="2 3" key="1">
    <citation type="submission" date="2012-08" db="EMBL/GenBank/DDBJ databases">
        <title>Whole genome shotgun sequence of Gordonia rhizosphera NBRC 16068.</title>
        <authorList>
            <person name="Takarada H."/>
            <person name="Isaki S."/>
            <person name="Hosoyama A."/>
            <person name="Tsuchikane K."/>
            <person name="Katsumata H."/>
            <person name="Baba S."/>
            <person name="Ohji S."/>
            <person name="Yamazaki S."/>
            <person name="Fujita N."/>
        </authorList>
    </citation>
    <scope>NUCLEOTIDE SEQUENCE [LARGE SCALE GENOMIC DNA]</scope>
    <source>
        <strain evidence="2 3">NBRC 16068</strain>
    </source>
</reference>
<dbReference type="SUPFAM" id="SSF109604">
    <property type="entry name" value="HD-domain/PDEase-like"/>
    <property type="match status" value="1"/>
</dbReference>
<dbReference type="Pfam" id="PF01966">
    <property type="entry name" value="HD"/>
    <property type="match status" value="1"/>
</dbReference>
<dbReference type="InterPro" id="IPR006675">
    <property type="entry name" value="HDIG_dom"/>
</dbReference>
<dbReference type="InterPro" id="IPR006674">
    <property type="entry name" value="HD_domain"/>
</dbReference>
<protein>
    <recommendedName>
        <fullName evidence="1">HD domain-containing protein</fullName>
    </recommendedName>
</protein>
<dbReference type="Gene3D" id="1.10.3210.10">
    <property type="entry name" value="Hypothetical protein af1432"/>
    <property type="match status" value="1"/>
</dbReference>
<comment type="caution">
    <text evidence="2">The sequence shown here is derived from an EMBL/GenBank/DDBJ whole genome shotgun (WGS) entry which is preliminary data.</text>
</comment>
<dbReference type="eggNOG" id="COG1418">
    <property type="taxonomic scope" value="Bacteria"/>
</dbReference>
<dbReference type="CDD" id="cd00077">
    <property type="entry name" value="HDc"/>
    <property type="match status" value="1"/>
</dbReference>
<accession>K6WW28</accession>
<proteinExistence type="predicted"/>
<evidence type="ECO:0000313" key="3">
    <source>
        <dbReference type="Proteomes" id="UP000008363"/>
    </source>
</evidence>
<name>K6WW28_9ACTN</name>
<dbReference type="STRING" id="1108045.GORHZ_117_00170"/>
<feature type="domain" description="HD" evidence="1">
    <location>
        <begin position="31"/>
        <end position="104"/>
    </location>
</feature>